<evidence type="ECO:0000313" key="3">
    <source>
        <dbReference type="Proteomes" id="UP001174936"/>
    </source>
</evidence>
<accession>A0AA40CPA9</accession>
<dbReference type="Pfam" id="PF06985">
    <property type="entry name" value="HET"/>
    <property type="match status" value="1"/>
</dbReference>
<evidence type="ECO:0000313" key="2">
    <source>
        <dbReference type="EMBL" id="KAK0644344.1"/>
    </source>
</evidence>
<feature type="domain" description="Heterokaryon incompatibility" evidence="1">
    <location>
        <begin position="123"/>
        <end position="228"/>
    </location>
</feature>
<keyword evidence="3" id="KW-1185">Reference proteome</keyword>
<protein>
    <recommendedName>
        <fullName evidence="1">Heterokaryon incompatibility domain-containing protein</fullName>
    </recommendedName>
</protein>
<dbReference type="InterPro" id="IPR010730">
    <property type="entry name" value="HET"/>
</dbReference>
<reference evidence="2" key="1">
    <citation type="submission" date="2023-06" db="EMBL/GenBank/DDBJ databases">
        <title>Genome-scale phylogeny and comparative genomics of the fungal order Sordariales.</title>
        <authorList>
            <consortium name="Lawrence Berkeley National Laboratory"/>
            <person name="Hensen N."/>
            <person name="Bonometti L."/>
            <person name="Westerberg I."/>
            <person name="Brannstrom I.O."/>
            <person name="Guillou S."/>
            <person name="Cros-Aarteil S."/>
            <person name="Calhoun S."/>
            <person name="Haridas S."/>
            <person name="Kuo A."/>
            <person name="Mondo S."/>
            <person name="Pangilinan J."/>
            <person name="Riley R."/>
            <person name="Labutti K."/>
            <person name="Andreopoulos B."/>
            <person name="Lipzen A."/>
            <person name="Chen C."/>
            <person name="Yanf M."/>
            <person name="Daum C."/>
            <person name="Ng V."/>
            <person name="Clum A."/>
            <person name="Steindorff A."/>
            <person name="Ohm R."/>
            <person name="Martin F."/>
            <person name="Silar P."/>
            <person name="Natvig D."/>
            <person name="Lalanne C."/>
            <person name="Gautier V."/>
            <person name="Ament-Velasquez S.L."/>
            <person name="Kruys A."/>
            <person name="Hutchinson M.I."/>
            <person name="Powell A.J."/>
            <person name="Barry K."/>
            <person name="Miller A.N."/>
            <person name="Grigoriev I.V."/>
            <person name="Debuchy R."/>
            <person name="Gladieux P."/>
            <person name="Thoren M.H."/>
            <person name="Johannesson H."/>
        </authorList>
    </citation>
    <scope>NUCLEOTIDE SEQUENCE</scope>
    <source>
        <strain evidence="2">SMH2532-1</strain>
    </source>
</reference>
<name>A0AA40CPA9_9PEZI</name>
<dbReference type="Proteomes" id="UP001174936">
    <property type="component" value="Unassembled WGS sequence"/>
</dbReference>
<organism evidence="2 3">
    <name type="scientific">Cercophora newfieldiana</name>
    <dbReference type="NCBI Taxonomy" id="92897"/>
    <lineage>
        <taxon>Eukaryota</taxon>
        <taxon>Fungi</taxon>
        <taxon>Dikarya</taxon>
        <taxon>Ascomycota</taxon>
        <taxon>Pezizomycotina</taxon>
        <taxon>Sordariomycetes</taxon>
        <taxon>Sordariomycetidae</taxon>
        <taxon>Sordariales</taxon>
        <taxon>Lasiosphaeriaceae</taxon>
        <taxon>Cercophora</taxon>
    </lineage>
</organism>
<dbReference type="Pfam" id="PF26639">
    <property type="entry name" value="Het-6_barrel"/>
    <property type="match status" value="1"/>
</dbReference>
<comment type="caution">
    <text evidence="2">The sequence shown here is derived from an EMBL/GenBank/DDBJ whole genome shotgun (WGS) entry which is preliminary data.</text>
</comment>
<sequence length="657" mass="73647">MQTFRYSPLADPNEIRLLKLLPGGFDDEIQLRISHHELHVPQKQQSTKWAVKQLLDTLPPEWEVHETYEGRYLFLRTSDNSRNVLEESWEHPDPAIPRHMCHEQYTDNFQPRPDENDTGPWLKLECRESLIIALRHLRSAQYPRTLWIDAICINQADEAERVRQVRRMGMIYTLAALSSGLGPLHMSRRDEFFCILDNGHLVLDDETWSTIKELLSRSWFQRLWRLQEIQLANPRDSLMQLGHHAIKVSHWCRVIFFLLISRDILPPERFLAVSSAARMATPVAGAGCSTVLDTSLRKKCSDPRNHIYGILGLASPGLASSISPNYAASWTAADAFKDAIPQQDRATLVWEFAHDLYAAGFSSAEWAFEAPGVLRVTGAACAVVSGACTPVLPTASDDEGVTIIRSWEPDGINTLPYLPARAGASASRRRAHLINLSMGMYADHAPMRAELPSLQQLDDECVEAGLYLPKPSSAPPRPEQTDTPYGANIYDILRHCSNRRYIHTHEGYMGIAPAHTEVGDIIAVFLGCENPVVLRPVADGHFRFVGLAYIHGLENANGLLGPLPHPWAVQQKRVYGDLILYEFVNTETGAVTVHDPRLGDLGDWVHTPADLRVPDSGVPRIYNGTFARGTEVMNSDLRMLPEALRARGVPLRTFSLV</sequence>
<proteinExistence type="predicted"/>
<gene>
    <name evidence="2" type="ORF">B0T16DRAFT_460408</name>
</gene>
<dbReference type="EMBL" id="JAULSV010000005">
    <property type="protein sequence ID" value="KAK0644344.1"/>
    <property type="molecule type" value="Genomic_DNA"/>
</dbReference>
<dbReference type="InterPro" id="IPR052895">
    <property type="entry name" value="HetReg/Transcr_Mod"/>
</dbReference>
<dbReference type="PANTHER" id="PTHR24148">
    <property type="entry name" value="ANKYRIN REPEAT DOMAIN-CONTAINING PROTEIN 39 HOMOLOG-RELATED"/>
    <property type="match status" value="1"/>
</dbReference>
<dbReference type="AlphaFoldDB" id="A0AA40CPA9"/>
<dbReference type="PANTHER" id="PTHR24148:SF64">
    <property type="entry name" value="HETEROKARYON INCOMPATIBILITY DOMAIN-CONTAINING PROTEIN"/>
    <property type="match status" value="1"/>
</dbReference>
<evidence type="ECO:0000259" key="1">
    <source>
        <dbReference type="Pfam" id="PF06985"/>
    </source>
</evidence>